<name>A0A1Y1IDL3_KLENI</name>
<dbReference type="OMA" id="DSENWFN"/>
<feature type="compositionally biased region" description="Basic residues" evidence="1">
    <location>
        <begin position="145"/>
        <end position="156"/>
    </location>
</feature>
<gene>
    <name evidence="2" type="ORF">KFL_004820040</name>
</gene>
<proteinExistence type="predicted"/>
<feature type="compositionally biased region" description="Polar residues" evidence="1">
    <location>
        <begin position="229"/>
        <end position="244"/>
    </location>
</feature>
<feature type="compositionally biased region" description="Polar residues" evidence="1">
    <location>
        <begin position="504"/>
        <end position="515"/>
    </location>
</feature>
<dbReference type="Proteomes" id="UP000054558">
    <property type="component" value="Unassembled WGS sequence"/>
</dbReference>
<keyword evidence="3" id="KW-1185">Reference proteome</keyword>
<evidence type="ECO:0000313" key="3">
    <source>
        <dbReference type="Proteomes" id="UP000054558"/>
    </source>
</evidence>
<feature type="compositionally biased region" description="Polar residues" evidence="1">
    <location>
        <begin position="301"/>
        <end position="313"/>
    </location>
</feature>
<evidence type="ECO:0000256" key="1">
    <source>
        <dbReference type="SAM" id="MobiDB-lite"/>
    </source>
</evidence>
<feature type="compositionally biased region" description="Pro residues" evidence="1">
    <location>
        <begin position="290"/>
        <end position="300"/>
    </location>
</feature>
<dbReference type="EMBL" id="DF237431">
    <property type="protein sequence ID" value="GAQ89044.1"/>
    <property type="molecule type" value="Genomic_DNA"/>
</dbReference>
<feature type="compositionally biased region" description="Low complexity" evidence="1">
    <location>
        <begin position="516"/>
        <end position="526"/>
    </location>
</feature>
<organism evidence="2 3">
    <name type="scientific">Klebsormidium nitens</name>
    <name type="common">Green alga</name>
    <name type="synonym">Ulothrix nitens</name>
    <dbReference type="NCBI Taxonomy" id="105231"/>
    <lineage>
        <taxon>Eukaryota</taxon>
        <taxon>Viridiplantae</taxon>
        <taxon>Streptophyta</taxon>
        <taxon>Klebsormidiophyceae</taxon>
        <taxon>Klebsormidiales</taxon>
        <taxon>Klebsormidiaceae</taxon>
        <taxon>Klebsormidium</taxon>
    </lineage>
</organism>
<dbReference type="AlphaFoldDB" id="A0A1Y1IDL3"/>
<sequence length="598" mass="64743">MAAHSANIKEDISLSITEDDIKFYWKKIGKPANSFPRIHRKHNVSLVHMANVFRAISVEVASLPLEEAPNCWEKLQEKLGYNDKQMAEVSSIQKDERIGFQAFVKECAAGTARDGSAETQGRKRKASELGKSHKEVVPGAPSVVQKKRSKMTKRKTKDTEPSGAADKKGARASPTSPAANRRSLSPAPQPVHSVRRSPRASLFPEMHRSAANGPAQGPSTSKRTESPEGVTTPSSRAEPLSQSAGLGADKGQSPEKANETTGSTAKEGGGPSQTADIPQAEERRMSPRRPTGPDPTPSSFPPSQTGAPVSSPGQRRERWTSPRRTSRHANETPKPSTSPGLSPARKSKKVAPKERPCPSNTIPPCPGLVPSAANKCKTCGFDVKSFRRRAQEEKREKKVSAVKDTKGIIRRIKDDLMLLSEKGFQTSLVWYDDSTESGASLGKVGRKAESKSKEAHFLGFGDLGSSWVGSDDVQKSYKRALRVYKKAKKDQSEEKTSKGDQSKAHTSANGPPNTASVPGPSSSSYSLPQSLRSFVASLNMEETLRSKVLACLESGEVDEASLKELIDDKDWLNSIFGDKAGPRMLFKVAVKKWANSGP</sequence>
<protein>
    <submittedName>
        <fullName evidence="2">Uncharacterized protein</fullName>
    </submittedName>
</protein>
<feature type="compositionally biased region" description="Basic and acidic residues" evidence="1">
    <location>
        <begin position="126"/>
        <end position="136"/>
    </location>
</feature>
<feature type="compositionally biased region" description="Basic and acidic residues" evidence="1">
    <location>
        <begin position="489"/>
        <end position="503"/>
    </location>
</feature>
<accession>A0A1Y1IDL3</accession>
<feature type="region of interest" description="Disordered" evidence="1">
    <location>
        <begin position="110"/>
        <end position="369"/>
    </location>
</feature>
<feature type="region of interest" description="Disordered" evidence="1">
    <location>
        <begin position="485"/>
        <end position="526"/>
    </location>
</feature>
<reference evidence="2 3" key="1">
    <citation type="journal article" date="2014" name="Nat. Commun.">
        <title>Klebsormidium flaccidum genome reveals primary factors for plant terrestrial adaptation.</title>
        <authorList>
            <person name="Hori K."/>
            <person name="Maruyama F."/>
            <person name="Fujisawa T."/>
            <person name="Togashi T."/>
            <person name="Yamamoto N."/>
            <person name="Seo M."/>
            <person name="Sato S."/>
            <person name="Yamada T."/>
            <person name="Mori H."/>
            <person name="Tajima N."/>
            <person name="Moriyama T."/>
            <person name="Ikeuchi M."/>
            <person name="Watanabe M."/>
            <person name="Wada H."/>
            <person name="Kobayashi K."/>
            <person name="Saito M."/>
            <person name="Masuda T."/>
            <person name="Sasaki-Sekimoto Y."/>
            <person name="Mashiguchi K."/>
            <person name="Awai K."/>
            <person name="Shimojima M."/>
            <person name="Masuda S."/>
            <person name="Iwai M."/>
            <person name="Nobusawa T."/>
            <person name="Narise T."/>
            <person name="Kondo S."/>
            <person name="Saito H."/>
            <person name="Sato R."/>
            <person name="Murakawa M."/>
            <person name="Ihara Y."/>
            <person name="Oshima-Yamada Y."/>
            <person name="Ohtaka K."/>
            <person name="Satoh M."/>
            <person name="Sonobe K."/>
            <person name="Ishii M."/>
            <person name="Ohtani R."/>
            <person name="Kanamori-Sato M."/>
            <person name="Honoki R."/>
            <person name="Miyazaki D."/>
            <person name="Mochizuki H."/>
            <person name="Umetsu J."/>
            <person name="Higashi K."/>
            <person name="Shibata D."/>
            <person name="Kamiya Y."/>
            <person name="Sato N."/>
            <person name="Nakamura Y."/>
            <person name="Tabata S."/>
            <person name="Ida S."/>
            <person name="Kurokawa K."/>
            <person name="Ohta H."/>
        </authorList>
    </citation>
    <scope>NUCLEOTIDE SEQUENCE [LARGE SCALE GENOMIC DNA]</scope>
    <source>
        <strain evidence="2 3">NIES-2285</strain>
    </source>
</reference>
<evidence type="ECO:0000313" key="2">
    <source>
        <dbReference type="EMBL" id="GAQ89044.1"/>
    </source>
</evidence>
<feature type="compositionally biased region" description="Basic and acidic residues" evidence="1">
    <location>
        <begin position="157"/>
        <end position="169"/>
    </location>
</feature>